<gene>
    <name evidence="1" type="ordered locus">Mpet_0047</name>
</gene>
<evidence type="ECO:0000313" key="1">
    <source>
        <dbReference type="EMBL" id="ADN34828.1"/>
    </source>
</evidence>
<dbReference type="HOGENOM" id="CLU_1709143_0_0_2"/>
<name>E1RDE4_METP4</name>
<proteinExistence type="predicted"/>
<organism evidence="1 2">
    <name type="scientific">Methanolacinia petrolearia (strain DSM 11571 / OCM 486 / SEBR 4847)</name>
    <name type="common">Methanoplanus petrolearius</name>
    <dbReference type="NCBI Taxonomy" id="679926"/>
    <lineage>
        <taxon>Archaea</taxon>
        <taxon>Methanobacteriati</taxon>
        <taxon>Methanobacteriota</taxon>
        <taxon>Stenosarchaea group</taxon>
        <taxon>Methanomicrobia</taxon>
        <taxon>Methanomicrobiales</taxon>
        <taxon>Methanomicrobiaceae</taxon>
        <taxon>Methanolacinia</taxon>
    </lineage>
</organism>
<sequence length="153" mass="16116" precursor="true">MLISTGKRLAVFLAVALLAAVLVAAGCLSAESSRVIIVPENSYWSPAMSSVIGIGLSADYSGSGNVTYKWTADYGDFLLWTPEIVPCGSPCTGTDTVWWTYITEDSIPSVSDLPGEVRITVDAIDQGTGDTLAESSLILERDENGGYSISLDG</sequence>
<keyword evidence="2" id="KW-1185">Reference proteome</keyword>
<dbReference type="EMBL" id="CP002117">
    <property type="protein sequence ID" value="ADN34828.1"/>
    <property type="molecule type" value="Genomic_DNA"/>
</dbReference>
<dbReference type="eggNOG" id="arCOG13226">
    <property type="taxonomic scope" value="Archaea"/>
</dbReference>
<dbReference type="Proteomes" id="UP000006565">
    <property type="component" value="Chromosome"/>
</dbReference>
<dbReference type="STRING" id="679926.Mpet_0047"/>
<dbReference type="KEGG" id="mpi:Mpet_0047"/>
<evidence type="ECO:0000313" key="2">
    <source>
        <dbReference type="Proteomes" id="UP000006565"/>
    </source>
</evidence>
<protein>
    <submittedName>
        <fullName evidence="1">Uncharacterized protein</fullName>
    </submittedName>
</protein>
<dbReference type="PROSITE" id="PS51257">
    <property type="entry name" value="PROKAR_LIPOPROTEIN"/>
    <property type="match status" value="1"/>
</dbReference>
<dbReference type="AlphaFoldDB" id="E1RDE4"/>
<accession>E1RDE4</accession>
<reference evidence="1 2" key="1">
    <citation type="journal article" date="2010" name="Stand. Genomic Sci.">
        <title>Complete genome sequence of Methanoplanus petrolearius type strain (SEBR 4847).</title>
        <authorList>
            <person name="Brambilla E."/>
            <person name="Djao O.D."/>
            <person name="Daligault H."/>
            <person name="Lapidus A."/>
            <person name="Lucas S."/>
            <person name="Hammon N."/>
            <person name="Nolan M."/>
            <person name="Tice H."/>
            <person name="Cheng J.F."/>
            <person name="Han C."/>
            <person name="Tapia R."/>
            <person name="Goodwin L."/>
            <person name="Pitluck S."/>
            <person name="Liolios K."/>
            <person name="Ivanova N."/>
            <person name="Mavromatis K."/>
            <person name="Mikhailova N."/>
            <person name="Pati A."/>
            <person name="Chen A."/>
            <person name="Palaniappan K."/>
            <person name="Land M."/>
            <person name="Hauser L."/>
            <person name="Chang Y.J."/>
            <person name="Jeffries C.D."/>
            <person name="Rohde M."/>
            <person name="Spring S."/>
            <person name="Sikorski J."/>
            <person name="Goker M."/>
            <person name="Woyke T."/>
            <person name="Bristow J."/>
            <person name="Eisen J.A."/>
            <person name="Markowitz V."/>
            <person name="Hugenholtz P."/>
            <person name="Kyrpides N.C."/>
            <person name="Klenk H.P."/>
        </authorList>
    </citation>
    <scope>NUCLEOTIDE SEQUENCE [LARGE SCALE GENOMIC DNA]</scope>
    <source>
        <strain evidence="2">DSM 11571 / OCM 486 / SEBR 4847</strain>
    </source>
</reference>